<dbReference type="PANTHER" id="PTHR43311">
    <property type="entry name" value="GLUTAMATE--TRNA LIGASE"/>
    <property type="match status" value="1"/>
</dbReference>
<dbReference type="EC" id="6.1.1.17" evidence="8"/>
<dbReference type="InterPro" id="IPR008925">
    <property type="entry name" value="aa_tRNA-synth_I_cd-bd_sf"/>
</dbReference>
<keyword evidence="4 8" id="KW-0547">Nucleotide-binding</keyword>
<dbReference type="InterPro" id="IPR020751">
    <property type="entry name" value="aa-tRNA-synth_I_codon-bd_sub2"/>
</dbReference>
<evidence type="ECO:0000256" key="1">
    <source>
        <dbReference type="ARBA" id="ARBA00007894"/>
    </source>
</evidence>
<name>A0A7G6VXS6_9SPHN</name>
<dbReference type="Proteomes" id="UP000515297">
    <property type="component" value="Chromosome"/>
</dbReference>
<reference evidence="11 12" key="1">
    <citation type="submission" date="2020-08" db="EMBL/GenBank/DDBJ databases">
        <authorList>
            <person name="Liu G."/>
            <person name="Sun C."/>
        </authorList>
    </citation>
    <scope>NUCLEOTIDE SEQUENCE [LARGE SCALE GENOMIC DNA]</scope>
    <source>
        <strain evidence="11 12">OT19</strain>
    </source>
</reference>
<dbReference type="InterPro" id="IPR049940">
    <property type="entry name" value="GluQ/Sye"/>
</dbReference>
<dbReference type="InterPro" id="IPR000924">
    <property type="entry name" value="Glu/Gln-tRNA-synth"/>
</dbReference>
<dbReference type="GO" id="GO:0006424">
    <property type="term" value="P:glutamyl-tRNA aminoacylation"/>
    <property type="evidence" value="ECO:0007669"/>
    <property type="project" value="UniProtKB-UniRule"/>
</dbReference>
<evidence type="ECO:0000256" key="8">
    <source>
        <dbReference type="HAMAP-Rule" id="MF_00022"/>
    </source>
</evidence>
<comment type="similarity">
    <text evidence="1 8">Belongs to the class-I aminoacyl-tRNA synthetase family. Glutamate--tRNA ligase type 1 subfamily.</text>
</comment>
<dbReference type="InterPro" id="IPR014729">
    <property type="entry name" value="Rossmann-like_a/b/a_fold"/>
</dbReference>
<keyword evidence="2 8" id="KW-0963">Cytoplasm</keyword>
<keyword evidence="6 8" id="KW-0648">Protein biosynthesis</keyword>
<evidence type="ECO:0000256" key="5">
    <source>
        <dbReference type="ARBA" id="ARBA00022840"/>
    </source>
</evidence>
<evidence type="ECO:0000313" key="12">
    <source>
        <dbReference type="Proteomes" id="UP000515297"/>
    </source>
</evidence>
<evidence type="ECO:0000256" key="2">
    <source>
        <dbReference type="ARBA" id="ARBA00022490"/>
    </source>
</evidence>
<evidence type="ECO:0000259" key="9">
    <source>
        <dbReference type="Pfam" id="PF00749"/>
    </source>
</evidence>
<dbReference type="HAMAP" id="MF_00022">
    <property type="entry name" value="Glu_tRNA_synth_type1"/>
    <property type="match status" value="1"/>
</dbReference>
<dbReference type="InterPro" id="IPR001412">
    <property type="entry name" value="aa-tRNA-synth_I_CS"/>
</dbReference>
<evidence type="ECO:0000256" key="7">
    <source>
        <dbReference type="ARBA" id="ARBA00023146"/>
    </source>
</evidence>
<dbReference type="InterPro" id="IPR020058">
    <property type="entry name" value="Glu/Gln-tRNA-synth_Ib_cat-dom"/>
</dbReference>
<dbReference type="InterPro" id="IPR004527">
    <property type="entry name" value="Glu-tRNA-ligase_bac/mito"/>
</dbReference>
<feature type="binding site" evidence="8">
    <location>
        <position position="242"/>
    </location>
    <ligand>
        <name>ATP</name>
        <dbReference type="ChEBI" id="CHEBI:30616"/>
    </ligand>
</feature>
<dbReference type="Pfam" id="PF00749">
    <property type="entry name" value="tRNA-synt_1c"/>
    <property type="match status" value="1"/>
</dbReference>
<protein>
    <recommendedName>
        <fullName evidence="8">Glutamate--tRNA ligase</fullName>
        <ecNumber evidence="8">6.1.1.17</ecNumber>
    </recommendedName>
    <alternativeName>
        <fullName evidence="8">Glutamyl-tRNA synthetase</fullName>
        <shortName evidence="8">GluRS</shortName>
    </alternativeName>
</protein>
<dbReference type="GO" id="GO:0005524">
    <property type="term" value="F:ATP binding"/>
    <property type="evidence" value="ECO:0007669"/>
    <property type="project" value="UniProtKB-UniRule"/>
</dbReference>
<feature type="short sequence motif" description="'KMSKS' region" evidence="8">
    <location>
        <begin position="239"/>
        <end position="243"/>
    </location>
</feature>
<dbReference type="RefSeq" id="WP_185885523.1">
    <property type="nucleotide sequence ID" value="NZ_CP060052.1"/>
</dbReference>
<comment type="catalytic activity">
    <reaction evidence="8">
        <text>tRNA(Glu) + L-glutamate + ATP = L-glutamyl-tRNA(Glu) + AMP + diphosphate</text>
        <dbReference type="Rhea" id="RHEA:23540"/>
        <dbReference type="Rhea" id="RHEA-COMP:9663"/>
        <dbReference type="Rhea" id="RHEA-COMP:9680"/>
        <dbReference type="ChEBI" id="CHEBI:29985"/>
        <dbReference type="ChEBI" id="CHEBI:30616"/>
        <dbReference type="ChEBI" id="CHEBI:33019"/>
        <dbReference type="ChEBI" id="CHEBI:78442"/>
        <dbReference type="ChEBI" id="CHEBI:78520"/>
        <dbReference type="ChEBI" id="CHEBI:456215"/>
        <dbReference type="EC" id="6.1.1.17"/>
    </reaction>
</comment>
<dbReference type="EMBL" id="CP060052">
    <property type="protein sequence ID" value="QNE06541.1"/>
    <property type="molecule type" value="Genomic_DNA"/>
</dbReference>
<dbReference type="PROSITE" id="PS00178">
    <property type="entry name" value="AA_TRNA_LIGASE_I"/>
    <property type="match status" value="1"/>
</dbReference>
<keyword evidence="5 8" id="KW-0067">ATP-binding</keyword>
<evidence type="ECO:0000313" key="11">
    <source>
        <dbReference type="EMBL" id="QNE06541.1"/>
    </source>
</evidence>
<dbReference type="GO" id="GO:0004818">
    <property type="term" value="F:glutamate-tRNA ligase activity"/>
    <property type="evidence" value="ECO:0007669"/>
    <property type="project" value="UniProtKB-UniRule"/>
</dbReference>
<keyword evidence="3 8" id="KW-0436">Ligase</keyword>
<feature type="domain" description="Glutamyl/glutaminyl-tRNA synthetase class Ib catalytic" evidence="9">
    <location>
        <begin position="2"/>
        <end position="278"/>
    </location>
</feature>
<accession>A0A7G6VXS6</accession>
<comment type="caution">
    <text evidence="8">Lacks conserved residue(s) required for the propagation of feature annotation.</text>
</comment>
<dbReference type="GO" id="GO:0005737">
    <property type="term" value="C:cytoplasm"/>
    <property type="evidence" value="ECO:0007669"/>
    <property type="project" value="UniProtKB-SubCell"/>
</dbReference>
<dbReference type="SUPFAM" id="SSF48163">
    <property type="entry name" value="An anticodon-binding domain of class I aminoacyl-tRNA synthetases"/>
    <property type="match status" value="1"/>
</dbReference>
<keyword evidence="7 8" id="KW-0030">Aminoacyl-tRNA synthetase</keyword>
<dbReference type="Pfam" id="PF19269">
    <property type="entry name" value="Anticodon_2"/>
    <property type="match status" value="1"/>
</dbReference>
<evidence type="ECO:0000256" key="6">
    <source>
        <dbReference type="ARBA" id="ARBA00022917"/>
    </source>
</evidence>
<comment type="subunit">
    <text evidence="8">Monomer.</text>
</comment>
<dbReference type="NCBIfam" id="TIGR00464">
    <property type="entry name" value="gltX_bact"/>
    <property type="match status" value="1"/>
</dbReference>
<gene>
    <name evidence="8" type="primary">gltX</name>
    <name evidence="11" type="ORF">H4O24_04095</name>
</gene>
<dbReference type="Gene3D" id="1.10.10.350">
    <property type="match status" value="1"/>
</dbReference>
<dbReference type="SUPFAM" id="SSF52374">
    <property type="entry name" value="Nucleotidylyl transferase"/>
    <property type="match status" value="1"/>
</dbReference>
<feature type="short sequence motif" description="'HIGH' region" evidence="8">
    <location>
        <begin position="8"/>
        <end position="18"/>
    </location>
</feature>
<comment type="function">
    <text evidence="8">Catalyzes the attachment of glutamate to tRNA(Glu) in a two-step reaction: glutamate is first activated by ATP to form Glu-AMP and then transferred to the acceptor end of tRNA(Glu).</text>
</comment>
<dbReference type="PRINTS" id="PR00987">
    <property type="entry name" value="TRNASYNTHGLU"/>
</dbReference>
<dbReference type="Gene3D" id="3.40.50.620">
    <property type="entry name" value="HUPs"/>
    <property type="match status" value="1"/>
</dbReference>
<feature type="domain" description="Aminoacyl-tRNA synthetase class I anticodon-binding" evidence="10">
    <location>
        <begin position="368"/>
        <end position="444"/>
    </location>
</feature>
<dbReference type="PANTHER" id="PTHR43311:SF2">
    <property type="entry name" value="GLUTAMATE--TRNA LIGASE, MITOCHONDRIAL-RELATED"/>
    <property type="match status" value="1"/>
</dbReference>
<dbReference type="AlphaFoldDB" id="A0A7G6VXS6"/>
<organism evidence="11 12">
    <name type="scientific">Croceicoccus marinus</name>
    <dbReference type="NCBI Taxonomy" id="450378"/>
    <lineage>
        <taxon>Bacteria</taxon>
        <taxon>Pseudomonadati</taxon>
        <taxon>Pseudomonadota</taxon>
        <taxon>Alphaproteobacteria</taxon>
        <taxon>Sphingomonadales</taxon>
        <taxon>Erythrobacteraceae</taxon>
        <taxon>Croceicoccus</taxon>
    </lineage>
</organism>
<sequence>MIVTRFAPSPTGQLHVGNIRTALHNALLARKAGGRFMLRIDDTDAERSREDYVEAIRADLDWLGLTPDGEERQSARLTLYEQAFERLKAAGRVYRAYETAQELDLKRKILLGRKLPPIYDRAALDLTDQDHARFAAEGKAPHWRFRLDHGEAIAWDDGIRGPQHFDASAMSDPVVRRADGSWLYMLPSCIDDIDMGITDVLRGEDHVSNTAVQIQMFTALGAPPPRFAHEALLVGAEGKLSKRLGSTGVADFREQGLEPMAVNSLLARIGTSQPVEAQQDMAALAEGFDLSTFGRAPARFDEAELLRLNAQLVHAMDHADAAPRLPEGMDEGAWLTIRPNLERVSDAREWWQVVTGPVDSPELSDEDAAFVGAAADAADAMDWSDESGAWKALTDALKQTTGRKGKALFLPLRLALTGMNHGPDMNTLLPLIGRDRAAQRLRAAGSRPAA</sequence>
<dbReference type="InterPro" id="IPR045462">
    <property type="entry name" value="aa-tRNA-synth_I_cd-bd"/>
</dbReference>
<proteinExistence type="inferred from homology"/>
<dbReference type="GO" id="GO:0000049">
    <property type="term" value="F:tRNA binding"/>
    <property type="evidence" value="ECO:0007669"/>
    <property type="project" value="InterPro"/>
</dbReference>
<evidence type="ECO:0000256" key="3">
    <source>
        <dbReference type="ARBA" id="ARBA00022598"/>
    </source>
</evidence>
<evidence type="ECO:0000256" key="4">
    <source>
        <dbReference type="ARBA" id="ARBA00022741"/>
    </source>
</evidence>
<comment type="subcellular location">
    <subcellularLocation>
        <location evidence="8">Cytoplasm</location>
    </subcellularLocation>
</comment>
<evidence type="ECO:0000259" key="10">
    <source>
        <dbReference type="Pfam" id="PF19269"/>
    </source>
</evidence>